<dbReference type="PROSITE" id="PS50181">
    <property type="entry name" value="FBOX"/>
    <property type="match status" value="1"/>
</dbReference>
<dbReference type="Pfam" id="PF12937">
    <property type="entry name" value="F-box-like"/>
    <property type="match status" value="1"/>
</dbReference>
<dbReference type="AlphaFoldDB" id="A0A316VP78"/>
<dbReference type="SUPFAM" id="SSF81383">
    <property type="entry name" value="F-box domain"/>
    <property type="match status" value="1"/>
</dbReference>
<dbReference type="InterPro" id="IPR001810">
    <property type="entry name" value="F-box_dom"/>
</dbReference>
<sequence length="211" mass="24188">MTSSMFDVVPKLPNELSAQIFSFFNVFELAKLERVSKSWRNVIRTNPILWKDDQFDEKVLDPCALQHEGKYNAMLEKCDGKIDKVFLPLFLPFNTQGKLESLLEPLAKSEVKDLWIVIRKDKTCPGRHQHGGPNASSKQLQDAVKAVLKVVVQCAHLQNLRLATTESVMVNTKTFGDPKKWPFAANRFKKLSYLLKSSLSSTYLSWQEWNE</sequence>
<dbReference type="RefSeq" id="XP_025357627.1">
    <property type="nucleotide sequence ID" value="XM_025496921.1"/>
</dbReference>
<evidence type="ECO:0000313" key="2">
    <source>
        <dbReference type="EMBL" id="PWN37325.1"/>
    </source>
</evidence>
<dbReference type="EMBL" id="KZ819602">
    <property type="protein sequence ID" value="PWN37325.1"/>
    <property type="molecule type" value="Genomic_DNA"/>
</dbReference>
<keyword evidence="3" id="KW-1185">Reference proteome</keyword>
<reference evidence="2 3" key="1">
    <citation type="journal article" date="2018" name="Mol. Biol. Evol.">
        <title>Broad Genomic Sampling Reveals a Smut Pathogenic Ancestry of the Fungal Clade Ustilaginomycotina.</title>
        <authorList>
            <person name="Kijpornyongpan T."/>
            <person name="Mondo S.J."/>
            <person name="Barry K."/>
            <person name="Sandor L."/>
            <person name="Lee J."/>
            <person name="Lipzen A."/>
            <person name="Pangilinan J."/>
            <person name="LaButti K."/>
            <person name="Hainaut M."/>
            <person name="Henrissat B."/>
            <person name="Grigoriev I.V."/>
            <person name="Spatafora J.W."/>
            <person name="Aime M.C."/>
        </authorList>
    </citation>
    <scope>NUCLEOTIDE SEQUENCE [LARGE SCALE GENOMIC DNA]</scope>
    <source>
        <strain evidence="2 3">MCA 3882</strain>
    </source>
</reference>
<dbReference type="Proteomes" id="UP000245771">
    <property type="component" value="Unassembled WGS sequence"/>
</dbReference>
<dbReference type="SMART" id="SM00256">
    <property type="entry name" value="FBOX"/>
    <property type="match status" value="1"/>
</dbReference>
<evidence type="ECO:0000259" key="1">
    <source>
        <dbReference type="PROSITE" id="PS50181"/>
    </source>
</evidence>
<accession>A0A316VP78</accession>
<proteinExistence type="predicted"/>
<dbReference type="InParanoid" id="A0A316VP78"/>
<dbReference type="InterPro" id="IPR036047">
    <property type="entry name" value="F-box-like_dom_sf"/>
</dbReference>
<organism evidence="2 3">
    <name type="scientific">Meira miltonrushii</name>
    <dbReference type="NCBI Taxonomy" id="1280837"/>
    <lineage>
        <taxon>Eukaryota</taxon>
        <taxon>Fungi</taxon>
        <taxon>Dikarya</taxon>
        <taxon>Basidiomycota</taxon>
        <taxon>Ustilaginomycotina</taxon>
        <taxon>Exobasidiomycetes</taxon>
        <taxon>Exobasidiales</taxon>
        <taxon>Brachybasidiaceae</taxon>
        <taxon>Meira</taxon>
    </lineage>
</organism>
<name>A0A316VP78_9BASI</name>
<dbReference type="OrthoDB" id="629492at2759"/>
<gene>
    <name evidence="2" type="ORF">FA14DRAFT_13076</name>
</gene>
<evidence type="ECO:0000313" key="3">
    <source>
        <dbReference type="Proteomes" id="UP000245771"/>
    </source>
</evidence>
<protein>
    <recommendedName>
        <fullName evidence="1">F-box domain-containing protein</fullName>
    </recommendedName>
</protein>
<dbReference type="Gene3D" id="1.20.1280.50">
    <property type="match status" value="1"/>
</dbReference>
<feature type="domain" description="F-box" evidence="1">
    <location>
        <begin position="6"/>
        <end position="53"/>
    </location>
</feature>
<dbReference type="GeneID" id="37018702"/>